<evidence type="ECO:0000313" key="1">
    <source>
        <dbReference type="EMBL" id="MFC5478714.1"/>
    </source>
</evidence>
<dbReference type="Proteomes" id="UP001596101">
    <property type="component" value="Unassembled WGS sequence"/>
</dbReference>
<accession>A0ABW0MKL9</accession>
<dbReference type="RefSeq" id="WP_379754907.1">
    <property type="nucleotide sequence ID" value="NZ_JBHSMR010000013.1"/>
</dbReference>
<name>A0ABW0MKL9_9BURK</name>
<dbReference type="EMBL" id="JBHSMR010000013">
    <property type="protein sequence ID" value="MFC5478714.1"/>
    <property type="molecule type" value="Genomic_DNA"/>
</dbReference>
<proteinExistence type="predicted"/>
<protein>
    <submittedName>
        <fullName evidence="1">Uncharacterized protein</fullName>
    </submittedName>
</protein>
<reference evidence="2" key="1">
    <citation type="journal article" date="2019" name="Int. J. Syst. Evol. Microbiol.">
        <title>The Global Catalogue of Microorganisms (GCM) 10K type strain sequencing project: providing services to taxonomists for standard genome sequencing and annotation.</title>
        <authorList>
            <consortium name="The Broad Institute Genomics Platform"/>
            <consortium name="The Broad Institute Genome Sequencing Center for Infectious Disease"/>
            <person name="Wu L."/>
            <person name="Ma J."/>
        </authorList>
    </citation>
    <scope>NUCLEOTIDE SEQUENCE [LARGE SCALE GENOMIC DNA]</scope>
    <source>
        <strain evidence="2">CCUG 43111</strain>
    </source>
</reference>
<evidence type="ECO:0000313" key="2">
    <source>
        <dbReference type="Proteomes" id="UP001596101"/>
    </source>
</evidence>
<sequence>MKTLTIKDLARTEQLDRSDMANVRGGWSMPASNYKLGDVSYMPKTDSSIKATQNLLQQQSVLTSTANGSAFLHGVDVHSDVHQDGENKIIG</sequence>
<gene>
    <name evidence="1" type="ORF">ACFPQ5_10965</name>
</gene>
<organism evidence="1 2">
    <name type="scientific">Massilia suwonensis</name>
    <dbReference type="NCBI Taxonomy" id="648895"/>
    <lineage>
        <taxon>Bacteria</taxon>
        <taxon>Pseudomonadati</taxon>
        <taxon>Pseudomonadota</taxon>
        <taxon>Betaproteobacteria</taxon>
        <taxon>Burkholderiales</taxon>
        <taxon>Oxalobacteraceae</taxon>
        <taxon>Telluria group</taxon>
        <taxon>Massilia</taxon>
    </lineage>
</organism>
<keyword evidence="2" id="KW-1185">Reference proteome</keyword>
<comment type="caution">
    <text evidence="1">The sequence shown here is derived from an EMBL/GenBank/DDBJ whole genome shotgun (WGS) entry which is preliminary data.</text>
</comment>